<proteinExistence type="predicted"/>
<evidence type="ECO:0000313" key="3">
    <source>
        <dbReference type="Proteomes" id="UP000555448"/>
    </source>
</evidence>
<protein>
    <submittedName>
        <fullName evidence="2">Uncharacterized protein</fullName>
    </submittedName>
</protein>
<feature type="signal peptide" evidence="1">
    <location>
        <begin position="1"/>
        <end position="20"/>
    </location>
</feature>
<evidence type="ECO:0000256" key="1">
    <source>
        <dbReference type="SAM" id="SignalP"/>
    </source>
</evidence>
<dbReference type="AlphaFoldDB" id="A0A7W7NVA6"/>
<keyword evidence="1" id="KW-0732">Signal</keyword>
<reference evidence="2 3" key="1">
    <citation type="submission" date="2020-08" db="EMBL/GenBank/DDBJ databases">
        <title>Functional genomics of gut bacteria from endangered species of beetles.</title>
        <authorList>
            <person name="Carlos-Shanley C."/>
        </authorList>
    </citation>
    <scope>NUCLEOTIDE SEQUENCE [LARGE SCALE GENOMIC DNA]</scope>
    <source>
        <strain evidence="2 3">S00245</strain>
    </source>
</reference>
<sequence length="189" mass="20881">MNPTAALLAPLLLLISAVSGDEEQGDAASDQTAHVFPEPELPRAAPEWPIGVIRSFVPDSAWQVHIEQRMTIRVSPRANLPQPRDPAAALPRRVQRQRLSERKIGKCLPIAGIAGVEPNGPDSVILFMRDRRLINAQLERSCLSRAFYSGFYLSRSPDGMVCVDRDTLLSRSGSACKLSRIRELVEDDD</sequence>
<name>A0A7W7NVA6_9SPHN</name>
<accession>A0A7W7NVA6</accession>
<keyword evidence="3" id="KW-1185">Reference proteome</keyword>
<comment type="caution">
    <text evidence="2">The sequence shown here is derived from an EMBL/GenBank/DDBJ whole genome shotgun (WGS) entry which is preliminary data.</text>
</comment>
<organism evidence="2 3">
    <name type="scientific">Novosphingobium chloroacetimidivorans</name>
    <dbReference type="NCBI Taxonomy" id="1428314"/>
    <lineage>
        <taxon>Bacteria</taxon>
        <taxon>Pseudomonadati</taxon>
        <taxon>Pseudomonadota</taxon>
        <taxon>Alphaproteobacteria</taxon>
        <taxon>Sphingomonadales</taxon>
        <taxon>Sphingomonadaceae</taxon>
        <taxon>Novosphingobium</taxon>
    </lineage>
</organism>
<gene>
    <name evidence="2" type="ORF">HNO88_000194</name>
</gene>
<dbReference type="EMBL" id="JACHLR010000001">
    <property type="protein sequence ID" value="MBB4856897.1"/>
    <property type="molecule type" value="Genomic_DNA"/>
</dbReference>
<evidence type="ECO:0000313" key="2">
    <source>
        <dbReference type="EMBL" id="MBB4856897.1"/>
    </source>
</evidence>
<feature type="chain" id="PRO_5031402129" evidence="1">
    <location>
        <begin position="21"/>
        <end position="189"/>
    </location>
</feature>
<dbReference type="Proteomes" id="UP000555448">
    <property type="component" value="Unassembled WGS sequence"/>
</dbReference>
<dbReference type="RefSeq" id="WP_184241852.1">
    <property type="nucleotide sequence ID" value="NZ_JACHLR010000001.1"/>
</dbReference>